<dbReference type="InterPro" id="IPR038740">
    <property type="entry name" value="BioF2-like_GNAT_dom"/>
</dbReference>
<dbReference type="RefSeq" id="WP_092207297.1">
    <property type="nucleotide sequence ID" value="NZ_FOVN01000002.1"/>
</dbReference>
<keyword evidence="3" id="KW-1185">Reference proteome</keyword>
<feature type="domain" description="BioF2-like acetyltransferase" evidence="1">
    <location>
        <begin position="123"/>
        <end position="273"/>
    </location>
</feature>
<evidence type="ECO:0000259" key="1">
    <source>
        <dbReference type="Pfam" id="PF13480"/>
    </source>
</evidence>
<dbReference type="GO" id="GO:0016740">
    <property type="term" value="F:transferase activity"/>
    <property type="evidence" value="ECO:0007669"/>
    <property type="project" value="UniProtKB-KW"/>
</dbReference>
<dbReference type="Pfam" id="PF13480">
    <property type="entry name" value="Acetyltransf_6"/>
    <property type="match status" value="1"/>
</dbReference>
<dbReference type="InterPro" id="IPR016181">
    <property type="entry name" value="Acyl_CoA_acyltransferase"/>
</dbReference>
<dbReference type="SUPFAM" id="SSF55729">
    <property type="entry name" value="Acyl-CoA N-acyltransferases (Nat)"/>
    <property type="match status" value="1"/>
</dbReference>
<evidence type="ECO:0000313" key="3">
    <source>
        <dbReference type="Proteomes" id="UP000198705"/>
    </source>
</evidence>
<sequence>MIKNPFSSNTFKSVWLKHFNENKHGIVTNIINPVAFYKHAVIPCFINIGNKLTNGLTYKIDSKATDCKGNVYLIRDIPSYQEICEPEKSSRLKLKKVFQYEGYITRVANYESLDAYLKTIYKSNTRSKLRRNVSRLEANFTVNYSMYHGDITKSDFDTVFNSFYNLFEKRYANKGEPCGELEPDLWAFYTELAFKMINEGTASLFVIYCDSKPIGITFSYHFDTILVEALTVFDIDFYRYNIGHTTILKMLEWSFDNGIEIFDYTQGDFDYKKRWSDDRYQTYYHILYDSKSLKSRLTASFLEKYFNFKREFRDRKYSTKVHNLKYQLVGGTKNETVLLDAFKVEYADEALALEIQSMPINIEQDKYISQRKALYDYLYMNPEPVKNLEIYHYKNDTLLVKGAKGILKIIRDEA</sequence>
<protein>
    <submittedName>
        <fullName evidence="2">Acetyltransferase (GNAT) domain-containing protein</fullName>
    </submittedName>
</protein>
<dbReference type="Proteomes" id="UP000198705">
    <property type="component" value="Unassembled WGS sequence"/>
</dbReference>
<evidence type="ECO:0000313" key="2">
    <source>
        <dbReference type="EMBL" id="SFN67908.1"/>
    </source>
</evidence>
<dbReference type="Gene3D" id="3.40.630.30">
    <property type="match status" value="1"/>
</dbReference>
<keyword evidence="2" id="KW-0808">Transferase</keyword>
<dbReference type="STRING" id="649333.SAMN04487989_102391"/>
<dbReference type="AlphaFoldDB" id="A0A1I5AZL6"/>
<name>A0A1I5AZL6_9FLAO</name>
<dbReference type="OrthoDB" id="1422531at2"/>
<gene>
    <name evidence="2" type="ORF">SAMN04487989_102391</name>
</gene>
<proteinExistence type="predicted"/>
<accession>A0A1I5AZL6</accession>
<dbReference type="EMBL" id="FOVN01000002">
    <property type="protein sequence ID" value="SFN67908.1"/>
    <property type="molecule type" value="Genomic_DNA"/>
</dbReference>
<reference evidence="3" key="1">
    <citation type="submission" date="2016-10" db="EMBL/GenBank/DDBJ databases">
        <authorList>
            <person name="Varghese N."/>
            <person name="Submissions S."/>
        </authorList>
    </citation>
    <scope>NUCLEOTIDE SEQUENCE [LARGE SCALE GENOMIC DNA]</scope>
    <source>
        <strain evidence="3">DSM 23925</strain>
    </source>
</reference>
<organism evidence="2 3">
    <name type="scientific">Bizionia echini</name>
    <dbReference type="NCBI Taxonomy" id="649333"/>
    <lineage>
        <taxon>Bacteria</taxon>
        <taxon>Pseudomonadati</taxon>
        <taxon>Bacteroidota</taxon>
        <taxon>Flavobacteriia</taxon>
        <taxon>Flavobacteriales</taxon>
        <taxon>Flavobacteriaceae</taxon>
        <taxon>Bizionia</taxon>
    </lineage>
</organism>